<dbReference type="RefSeq" id="XP_001595685.1">
    <property type="nucleotide sequence ID" value="XM_001595635.1"/>
</dbReference>
<dbReference type="AlphaFoldDB" id="A7EEN4"/>
<organism evidence="1 2">
    <name type="scientific">Sclerotinia sclerotiorum (strain ATCC 18683 / 1980 / Ss-1)</name>
    <name type="common">White mold</name>
    <name type="synonym">Whetzelinia sclerotiorum</name>
    <dbReference type="NCBI Taxonomy" id="665079"/>
    <lineage>
        <taxon>Eukaryota</taxon>
        <taxon>Fungi</taxon>
        <taxon>Dikarya</taxon>
        <taxon>Ascomycota</taxon>
        <taxon>Pezizomycotina</taxon>
        <taxon>Leotiomycetes</taxon>
        <taxon>Helotiales</taxon>
        <taxon>Sclerotiniaceae</taxon>
        <taxon>Sclerotinia</taxon>
    </lineage>
</organism>
<proteinExistence type="predicted"/>
<dbReference type="HOGENOM" id="CLU_2122555_0_0_1"/>
<keyword evidence="2" id="KW-1185">Reference proteome</keyword>
<name>A7EEN4_SCLS1</name>
<dbReference type="KEGG" id="ssl:SS1G_03774"/>
<dbReference type="Proteomes" id="UP000001312">
    <property type="component" value="Unassembled WGS sequence"/>
</dbReference>
<evidence type="ECO:0000313" key="1">
    <source>
        <dbReference type="EMBL" id="EDO01300.1"/>
    </source>
</evidence>
<protein>
    <submittedName>
        <fullName evidence="1">Uncharacterized protein</fullName>
    </submittedName>
</protein>
<reference evidence="2" key="1">
    <citation type="journal article" date="2011" name="PLoS Genet.">
        <title>Genomic analysis of the necrotrophic fungal pathogens Sclerotinia sclerotiorum and Botrytis cinerea.</title>
        <authorList>
            <person name="Amselem J."/>
            <person name="Cuomo C.A."/>
            <person name="van Kan J.A."/>
            <person name="Viaud M."/>
            <person name="Benito E.P."/>
            <person name="Couloux A."/>
            <person name="Coutinho P.M."/>
            <person name="de Vries R.P."/>
            <person name="Dyer P.S."/>
            <person name="Fillinger S."/>
            <person name="Fournier E."/>
            <person name="Gout L."/>
            <person name="Hahn M."/>
            <person name="Kohn L."/>
            <person name="Lapalu N."/>
            <person name="Plummer K.M."/>
            <person name="Pradier J.M."/>
            <person name="Quevillon E."/>
            <person name="Sharon A."/>
            <person name="Simon A."/>
            <person name="ten Have A."/>
            <person name="Tudzynski B."/>
            <person name="Tudzynski P."/>
            <person name="Wincker P."/>
            <person name="Andrew M."/>
            <person name="Anthouard V."/>
            <person name="Beever R.E."/>
            <person name="Beffa R."/>
            <person name="Benoit I."/>
            <person name="Bouzid O."/>
            <person name="Brault B."/>
            <person name="Chen Z."/>
            <person name="Choquer M."/>
            <person name="Collemare J."/>
            <person name="Cotton P."/>
            <person name="Danchin E.G."/>
            <person name="Da Silva C."/>
            <person name="Gautier A."/>
            <person name="Giraud C."/>
            <person name="Giraud T."/>
            <person name="Gonzalez C."/>
            <person name="Grossetete S."/>
            <person name="Guldener U."/>
            <person name="Henrissat B."/>
            <person name="Howlett B.J."/>
            <person name="Kodira C."/>
            <person name="Kretschmer M."/>
            <person name="Lappartient A."/>
            <person name="Leroch M."/>
            <person name="Levis C."/>
            <person name="Mauceli E."/>
            <person name="Neuveglise C."/>
            <person name="Oeser B."/>
            <person name="Pearson M."/>
            <person name="Poulain J."/>
            <person name="Poussereau N."/>
            <person name="Quesneville H."/>
            <person name="Rascle C."/>
            <person name="Schumacher J."/>
            <person name="Segurens B."/>
            <person name="Sexton A."/>
            <person name="Silva E."/>
            <person name="Sirven C."/>
            <person name="Soanes D.M."/>
            <person name="Talbot N.J."/>
            <person name="Templeton M."/>
            <person name="Yandava C."/>
            <person name="Yarden O."/>
            <person name="Zeng Q."/>
            <person name="Rollins J.A."/>
            <person name="Lebrun M.H."/>
            <person name="Dickman M."/>
        </authorList>
    </citation>
    <scope>NUCLEOTIDE SEQUENCE [LARGE SCALE GENOMIC DNA]</scope>
    <source>
        <strain evidence="2">ATCC 18683 / 1980 / Ss-1</strain>
    </source>
</reference>
<dbReference type="EMBL" id="CH476624">
    <property type="protein sequence ID" value="EDO01300.1"/>
    <property type="molecule type" value="Genomic_DNA"/>
</dbReference>
<gene>
    <name evidence="1" type="ORF">SS1G_03774</name>
</gene>
<sequence>MAEEKNRRPDGTMSYLPEWQQGIAPPEKQTPLVHVEEETSITSGFFSRLVFAAIYPSIDSFWLGTSYLLSFQVEGSNEKTQTNIDDPNSTLKVSKINEQRFYIVLVTGIDWISA</sequence>
<accession>A7EEN4</accession>
<dbReference type="GeneID" id="5491502"/>
<dbReference type="InParanoid" id="A7EEN4"/>
<evidence type="ECO:0000313" key="2">
    <source>
        <dbReference type="Proteomes" id="UP000001312"/>
    </source>
</evidence>